<dbReference type="EMBL" id="BSFL01000002">
    <property type="protein sequence ID" value="GLK80189.1"/>
    <property type="molecule type" value="Genomic_DNA"/>
</dbReference>
<feature type="chain" id="PRO_5040877248" description="MxaA protein" evidence="1">
    <location>
        <begin position="22"/>
        <end position="302"/>
    </location>
</feature>
<proteinExistence type="predicted"/>
<sequence length="302" mass="31974">MRRRIAAVVLLLAASGLPAQAQVRGGETYGPRPFGVLIGDVFTLRTVLTADAPFKLDPASLPKTGALTYALDLRRIDVAESAGPNGATRYDITAQYQTFYSALETREETVPPLNLAFVDGEGGRREAKAGGWAYLTSPLRPIATTSGETQYALRPDATPRVPSLREAEIGFASAGAATLAALALLAWSRAWPPFHRRPSRPFAAAARSVARRAGAGEAGWRDSLLALHRAFDVSAGKRLLGDDVAAFLGARPSFKRHEAAIRAFFDASRRAFFGGASPAASGLSADALTKLARDLASAERAA</sequence>
<reference evidence="2" key="2">
    <citation type="submission" date="2023-01" db="EMBL/GenBank/DDBJ databases">
        <authorList>
            <person name="Sun Q."/>
            <person name="Evtushenko L."/>
        </authorList>
    </citation>
    <scope>NUCLEOTIDE SEQUENCE</scope>
    <source>
        <strain evidence="2">VKM B-2748</strain>
    </source>
</reference>
<feature type="signal peptide" evidence="1">
    <location>
        <begin position="1"/>
        <end position="21"/>
    </location>
</feature>
<dbReference type="RefSeq" id="WP_271200661.1">
    <property type="nucleotide sequence ID" value="NZ_BSFL01000002.1"/>
</dbReference>
<evidence type="ECO:0008006" key="4">
    <source>
        <dbReference type="Google" id="ProtNLM"/>
    </source>
</evidence>
<name>A0A9W6JQ08_9HYPH</name>
<evidence type="ECO:0000313" key="3">
    <source>
        <dbReference type="Proteomes" id="UP001143309"/>
    </source>
</evidence>
<dbReference type="Proteomes" id="UP001143309">
    <property type="component" value="Unassembled WGS sequence"/>
</dbReference>
<organism evidence="2 3">
    <name type="scientific">Methylopila turkensis</name>
    <dbReference type="NCBI Taxonomy" id="1437816"/>
    <lineage>
        <taxon>Bacteria</taxon>
        <taxon>Pseudomonadati</taxon>
        <taxon>Pseudomonadota</taxon>
        <taxon>Alphaproteobacteria</taxon>
        <taxon>Hyphomicrobiales</taxon>
        <taxon>Methylopilaceae</taxon>
        <taxon>Methylopila</taxon>
    </lineage>
</organism>
<evidence type="ECO:0000256" key="1">
    <source>
        <dbReference type="SAM" id="SignalP"/>
    </source>
</evidence>
<keyword evidence="1" id="KW-0732">Signal</keyword>
<dbReference type="AlphaFoldDB" id="A0A9W6JQ08"/>
<gene>
    <name evidence="2" type="ORF">GCM10008174_19300</name>
</gene>
<accession>A0A9W6JQ08</accession>
<protein>
    <recommendedName>
        <fullName evidence="4">MxaA protein</fullName>
    </recommendedName>
</protein>
<keyword evidence="3" id="KW-1185">Reference proteome</keyword>
<reference evidence="2" key="1">
    <citation type="journal article" date="2014" name="Int. J. Syst. Evol. Microbiol.">
        <title>Complete genome sequence of Corynebacterium casei LMG S-19264T (=DSM 44701T), isolated from a smear-ripened cheese.</title>
        <authorList>
            <consortium name="US DOE Joint Genome Institute (JGI-PGF)"/>
            <person name="Walter F."/>
            <person name="Albersmeier A."/>
            <person name="Kalinowski J."/>
            <person name="Ruckert C."/>
        </authorList>
    </citation>
    <scope>NUCLEOTIDE SEQUENCE</scope>
    <source>
        <strain evidence="2">VKM B-2748</strain>
    </source>
</reference>
<comment type="caution">
    <text evidence="2">The sequence shown here is derived from an EMBL/GenBank/DDBJ whole genome shotgun (WGS) entry which is preliminary data.</text>
</comment>
<evidence type="ECO:0000313" key="2">
    <source>
        <dbReference type="EMBL" id="GLK80189.1"/>
    </source>
</evidence>